<dbReference type="InterPro" id="IPR037010">
    <property type="entry name" value="VitB12-dep_Met_synth_activ_sf"/>
</dbReference>
<dbReference type="Proteomes" id="UP000614200">
    <property type="component" value="Unassembled WGS sequence"/>
</dbReference>
<dbReference type="RefSeq" id="WP_194702015.1">
    <property type="nucleotide sequence ID" value="NZ_JADKNH010000006.1"/>
</dbReference>
<proteinExistence type="predicted"/>
<sequence>MNQNNLEGILEVERIKAYVNKKEIFRYLNDRSETSSRSEYWLNMIDDVLSECLQYSKPIYASQKFDIERDLEKDEIKIIAQADQSFKSKDLMRLLGQSHQIHVVGVTLGLFLDRKIQYYMNSDATKGVIFDACASVVIEACCDYIQDRLVEQDLRLDDRLYHTNRYSPGYGDLELSTLSTFSDLIQMTKKTGIHVSEHFLMQPQKSVVFILGTSKMPFKEATLICEHKCFQCKLKSCQYRVGER</sequence>
<keyword evidence="3" id="KW-1185">Reference proteome</keyword>
<evidence type="ECO:0000313" key="3">
    <source>
        <dbReference type="Proteomes" id="UP000614200"/>
    </source>
</evidence>
<gene>
    <name evidence="2" type="ORF">ISU02_11640</name>
</gene>
<comment type="caution">
    <text evidence="2">The sequence shown here is derived from an EMBL/GenBank/DDBJ whole genome shotgun (WGS) entry which is preliminary data.</text>
</comment>
<dbReference type="EMBL" id="JADKNH010000006">
    <property type="protein sequence ID" value="MBF4693781.1"/>
    <property type="molecule type" value="Genomic_DNA"/>
</dbReference>
<reference evidence="2 3" key="1">
    <citation type="submission" date="2020-11" db="EMBL/GenBank/DDBJ databases">
        <title>Fusibacter basophilias sp. nov.</title>
        <authorList>
            <person name="Qiu D."/>
        </authorList>
    </citation>
    <scope>NUCLEOTIDE SEQUENCE [LARGE SCALE GENOMIC DNA]</scope>
    <source>
        <strain evidence="2 3">Q10-2</strain>
    </source>
</reference>
<dbReference type="SUPFAM" id="SSF56507">
    <property type="entry name" value="Methionine synthase activation domain-like"/>
    <property type="match status" value="1"/>
</dbReference>
<dbReference type="Pfam" id="PF02965">
    <property type="entry name" value="Met_synt_B12"/>
    <property type="match status" value="1"/>
</dbReference>
<dbReference type="Gene3D" id="3.40.109.40">
    <property type="match status" value="1"/>
</dbReference>
<accession>A0ABR9ZUX8</accession>
<evidence type="ECO:0000259" key="1">
    <source>
        <dbReference type="Pfam" id="PF02965"/>
    </source>
</evidence>
<protein>
    <recommendedName>
        <fullName evidence="1">AdoMet activation domain-containing protein</fullName>
    </recommendedName>
</protein>
<organism evidence="2 3">
    <name type="scientific">Fusibacter ferrireducens</name>
    <dbReference type="NCBI Taxonomy" id="2785058"/>
    <lineage>
        <taxon>Bacteria</taxon>
        <taxon>Bacillati</taxon>
        <taxon>Bacillota</taxon>
        <taxon>Clostridia</taxon>
        <taxon>Eubacteriales</taxon>
        <taxon>Eubacteriales Family XII. Incertae Sedis</taxon>
        <taxon>Fusibacter</taxon>
    </lineage>
</organism>
<evidence type="ECO:0000313" key="2">
    <source>
        <dbReference type="EMBL" id="MBF4693781.1"/>
    </source>
</evidence>
<name>A0ABR9ZUX8_9FIRM</name>
<feature type="domain" description="AdoMet activation" evidence="1">
    <location>
        <begin position="98"/>
        <end position="208"/>
    </location>
</feature>
<dbReference type="InterPro" id="IPR004223">
    <property type="entry name" value="VitB12-dep_Met_synth_activ_dom"/>
</dbReference>